<evidence type="ECO:0000313" key="4">
    <source>
        <dbReference type="Proteomes" id="UP000825002"/>
    </source>
</evidence>
<feature type="repeat" description="MBT" evidence="2">
    <location>
        <begin position="10"/>
        <end position="110"/>
    </location>
</feature>
<evidence type="ECO:0000256" key="2">
    <source>
        <dbReference type="PROSITE-ProRule" id="PRU00459"/>
    </source>
</evidence>
<dbReference type="PANTHER" id="PTHR12247">
    <property type="entry name" value="POLYCOMB GROUP PROTEIN"/>
    <property type="match status" value="1"/>
</dbReference>
<reference evidence="3 4" key="1">
    <citation type="submission" date="2020-10" db="EMBL/GenBank/DDBJ databases">
        <authorList>
            <person name="Klimov P.B."/>
            <person name="Dyachkov S.M."/>
            <person name="Chetverikov P.E."/>
        </authorList>
    </citation>
    <scope>NUCLEOTIDE SEQUENCE [LARGE SCALE GENOMIC DNA]</scope>
    <source>
        <strain evidence="3">BMOC 18-1129-001#AD2665</strain>
        <tissue evidence="3">Entire mites</tissue>
    </source>
</reference>
<proteinExistence type="predicted"/>
<dbReference type="Gene3D" id="2.30.30.140">
    <property type="match status" value="4"/>
</dbReference>
<organism evidence="3 4">
    <name type="scientific">Fragariocoptes setiger</name>
    <dbReference type="NCBI Taxonomy" id="1670756"/>
    <lineage>
        <taxon>Eukaryota</taxon>
        <taxon>Metazoa</taxon>
        <taxon>Ecdysozoa</taxon>
        <taxon>Arthropoda</taxon>
        <taxon>Chelicerata</taxon>
        <taxon>Arachnida</taxon>
        <taxon>Acari</taxon>
        <taxon>Acariformes</taxon>
        <taxon>Trombidiformes</taxon>
        <taxon>Prostigmata</taxon>
        <taxon>Eupodina</taxon>
        <taxon>Eriophyoidea</taxon>
        <taxon>Phytoptidae</taxon>
        <taxon>Fragariocoptes</taxon>
    </lineage>
</organism>
<name>A0ABQ7SBT6_9ACAR</name>
<protein>
    <submittedName>
        <fullName evidence="3">MBT domain-containing protein 1</fullName>
    </submittedName>
</protein>
<dbReference type="InterPro" id="IPR050548">
    <property type="entry name" value="PcG_chromatin_remod_factors"/>
</dbReference>
<keyword evidence="4" id="KW-1185">Reference proteome</keyword>
<dbReference type="CDD" id="cd20100">
    <property type="entry name" value="MBT_dSfmbt-like_rpt4"/>
    <property type="match status" value="1"/>
</dbReference>
<keyword evidence="1" id="KW-0677">Repeat</keyword>
<dbReference type="PROSITE" id="PS51079">
    <property type="entry name" value="MBT"/>
    <property type="match status" value="4"/>
</dbReference>
<evidence type="ECO:0000313" key="3">
    <source>
        <dbReference type="EMBL" id="KAG9510888.1"/>
    </source>
</evidence>
<dbReference type="SMART" id="SM00561">
    <property type="entry name" value="MBT"/>
    <property type="match status" value="4"/>
</dbReference>
<feature type="repeat" description="MBT" evidence="2">
    <location>
        <begin position="226"/>
        <end position="335"/>
    </location>
</feature>
<dbReference type="Proteomes" id="UP000825002">
    <property type="component" value="Unassembled WGS sequence"/>
</dbReference>
<gene>
    <name evidence="3" type="primary">MBTD1</name>
    <name evidence="3" type="ORF">GZH46_00561</name>
</gene>
<dbReference type="EMBL" id="JAIFTH010000060">
    <property type="protein sequence ID" value="KAG9510888.1"/>
    <property type="molecule type" value="Genomic_DNA"/>
</dbReference>
<dbReference type="Pfam" id="PF02820">
    <property type="entry name" value="MBT"/>
    <property type="match status" value="4"/>
</dbReference>
<comment type="caution">
    <text evidence="3">The sequence shown here is derived from an EMBL/GenBank/DDBJ whole genome shotgun (WGS) entry which is preliminary data.</text>
</comment>
<feature type="repeat" description="MBT" evidence="2">
    <location>
        <begin position="341"/>
        <end position="437"/>
    </location>
</feature>
<accession>A0ABQ7SBT6</accession>
<dbReference type="InterPro" id="IPR004092">
    <property type="entry name" value="Mbt"/>
</dbReference>
<evidence type="ECO:0000256" key="1">
    <source>
        <dbReference type="ARBA" id="ARBA00022737"/>
    </source>
</evidence>
<dbReference type="SUPFAM" id="SSF63748">
    <property type="entry name" value="Tudor/PWWP/MBT"/>
    <property type="match status" value="4"/>
</dbReference>
<sequence length="487" mass="55554">MQIMEPSEPYNWLDMANEPTFAGNQVGAYKHAPMADIWDHIVAPGIKVEVQSEGDSFWIATVIKVVGYMAKLRYEGYEDDSSKDFWVYLFSNNVHPVGWCTWQGKALVPPRGIDKKANDWTTYLIQKLTGSRTLPENFSSLVQDCLETRFKPGLKLEVVDKSRISAVRVATVHQAIGGRLLVLYDGAEDYFTGGFWCHEQSPLVHPIGWAQFVGHELKATFEYAKKSLEKVITRHFDETDATWDMFDIPDPETPTDHGPTLKFTRGMKLEAIDPLNLSTICVATVTKVLRANYLMIGIDGVMSPTGSDWFCYHATSPCIFPAGFCKKNQIELTPPRGYENFEWDEYLKQTNSYAAPERLFSRNVPDHGFKEGMLVEAVDLMQPRLVCVATITKVVGRLLRIHFNGWEEALDQWCDCESPELFPIGWCKLVGYRLEPPYQLDANQNTSNGNATIVKRRRTIYKGRTKRRRLQASVKNTRYSSEYWVTN</sequence>
<feature type="repeat" description="MBT" evidence="2">
    <location>
        <begin position="118"/>
        <end position="220"/>
    </location>
</feature>
<dbReference type="PANTHER" id="PTHR12247:SF104">
    <property type="entry name" value="POLYCOMB PROTEIN SFMBT"/>
    <property type="match status" value="1"/>
</dbReference>